<feature type="domain" description="GGDEF" evidence="2">
    <location>
        <begin position="274"/>
        <end position="405"/>
    </location>
</feature>
<proteinExistence type="predicted"/>
<keyword evidence="1" id="KW-1133">Transmembrane helix</keyword>
<dbReference type="Gene3D" id="3.30.450.290">
    <property type="match status" value="1"/>
</dbReference>
<organism evidence="3 4">
    <name type="scientific">Acinetobacter guerrae</name>
    <dbReference type="NCBI Taxonomy" id="1843371"/>
    <lineage>
        <taxon>Bacteria</taxon>
        <taxon>Pseudomonadati</taxon>
        <taxon>Pseudomonadota</taxon>
        <taxon>Gammaproteobacteria</taxon>
        <taxon>Moraxellales</taxon>
        <taxon>Moraxellaceae</taxon>
        <taxon>Acinetobacter</taxon>
    </lineage>
</organism>
<dbReference type="RefSeq" id="WP_120369661.1">
    <property type="nucleotide sequence ID" value="NZ_LXGN01000004.1"/>
</dbReference>
<feature type="transmembrane region" description="Helical" evidence="1">
    <location>
        <begin position="21"/>
        <end position="42"/>
    </location>
</feature>
<dbReference type="Pfam" id="PF00990">
    <property type="entry name" value="GGDEF"/>
    <property type="match status" value="1"/>
</dbReference>
<keyword evidence="4" id="KW-1185">Reference proteome</keyword>
<dbReference type="EMBL" id="RAXU01000006">
    <property type="protein sequence ID" value="RKG34346.1"/>
    <property type="molecule type" value="Genomic_DNA"/>
</dbReference>
<evidence type="ECO:0000259" key="2">
    <source>
        <dbReference type="PROSITE" id="PS50887"/>
    </source>
</evidence>
<feature type="transmembrane region" description="Helical" evidence="1">
    <location>
        <begin position="148"/>
        <end position="172"/>
    </location>
</feature>
<dbReference type="InterPro" id="IPR000160">
    <property type="entry name" value="GGDEF_dom"/>
</dbReference>
<dbReference type="AlphaFoldDB" id="A0A3A8ELH7"/>
<dbReference type="PANTHER" id="PTHR46663:SF2">
    <property type="entry name" value="GGDEF DOMAIN-CONTAINING PROTEIN"/>
    <property type="match status" value="1"/>
</dbReference>
<dbReference type="InterPro" id="IPR033417">
    <property type="entry name" value="CHASE8"/>
</dbReference>
<dbReference type="NCBIfam" id="TIGR00254">
    <property type="entry name" value="GGDEF"/>
    <property type="match status" value="1"/>
</dbReference>
<dbReference type="CDD" id="cd01949">
    <property type="entry name" value="GGDEF"/>
    <property type="match status" value="1"/>
</dbReference>
<reference evidence="3 4" key="1">
    <citation type="submission" date="2018-09" db="EMBL/GenBank/DDBJ databases">
        <title>The draft genome of Acinetobacter spp. strains.</title>
        <authorList>
            <person name="Qin J."/>
            <person name="Feng Y."/>
            <person name="Zong Z."/>
        </authorList>
    </citation>
    <scope>NUCLEOTIDE SEQUENCE [LARGE SCALE GENOMIC DNA]</scope>
    <source>
        <strain evidence="3 4">WCHAc060096</strain>
    </source>
</reference>
<gene>
    <name evidence="3" type="ORF">D7V21_06220</name>
</gene>
<dbReference type="Gene3D" id="3.30.70.270">
    <property type="match status" value="1"/>
</dbReference>
<evidence type="ECO:0000313" key="3">
    <source>
        <dbReference type="EMBL" id="RKG34346.1"/>
    </source>
</evidence>
<accession>A0A3A8ELH7</accession>
<comment type="caution">
    <text evidence="3">The sequence shown here is derived from an EMBL/GenBank/DDBJ whole genome shotgun (WGS) entry which is preliminary data.</text>
</comment>
<dbReference type="InterPro" id="IPR052163">
    <property type="entry name" value="DGC-Regulatory_Protein"/>
</dbReference>
<name>A0A3A8ELH7_9GAMM</name>
<dbReference type="PROSITE" id="PS50887">
    <property type="entry name" value="GGDEF"/>
    <property type="match status" value="1"/>
</dbReference>
<protein>
    <submittedName>
        <fullName evidence="3">Diguanylate cyclase</fullName>
    </submittedName>
</protein>
<dbReference type="Gene3D" id="6.10.340.10">
    <property type="match status" value="1"/>
</dbReference>
<dbReference type="SUPFAM" id="SSF55073">
    <property type="entry name" value="Nucleotide cyclase"/>
    <property type="match status" value="1"/>
</dbReference>
<dbReference type="OrthoDB" id="9812260at2"/>
<keyword evidence="1" id="KW-0472">Membrane</keyword>
<dbReference type="SMART" id="SM00267">
    <property type="entry name" value="GGDEF"/>
    <property type="match status" value="1"/>
</dbReference>
<keyword evidence="1" id="KW-0812">Transmembrane</keyword>
<dbReference type="InterPro" id="IPR043128">
    <property type="entry name" value="Rev_trsase/Diguanyl_cyclase"/>
</dbReference>
<dbReference type="Proteomes" id="UP000269001">
    <property type="component" value="Unassembled WGS sequence"/>
</dbReference>
<evidence type="ECO:0000256" key="1">
    <source>
        <dbReference type="SAM" id="Phobius"/>
    </source>
</evidence>
<dbReference type="PANTHER" id="PTHR46663">
    <property type="entry name" value="DIGUANYLATE CYCLASE DGCT-RELATED"/>
    <property type="match status" value="1"/>
</dbReference>
<dbReference type="InterPro" id="IPR029787">
    <property type="entry name" value="Nucleotide_cyclase"/>
</dbReference>
<dbReference type="Pfam" id="PF17152">
    <property type="entry name" value="CHASE8"/>
    <property type="match status" value="1"/>
</dbReference>
<sequence length="405" mass="47139">MISSLYESKSLQSLFRKSQATIFAITFFICTFTFVLISIFTIETYAKQNLNILSLTVSERIQPALVFKDQATLQQILNEYTEQHSIRTIHIYDKTNRELASSSKPPVYYSQLQGFLDHIFLKDPIKLTVYHHNNKIGELVLFGSSEKIIQFIITILIGLAIAMIFIVIALWWSTNLTYRYIMQSMRPLTQIAQVVSDQKAYNLRFPQNDIKEFQELNDVFNQLLEEIQKWHTHLQNENHQLSFKAHHDHLTQLPNRSYFYQELVNLFDDSHKRQSSALIFIDNNNFKQINDQFGHLAGDAVLKEMANRLKSKLRHQDFIARLGGDEFAVILQSIHQVEHLITIAENLIASSKQPIMFEGHAIEFSFSLGIAFSRFASTPEDLIMQADQSMYKAKNLTHHWFIYKP</sequence>
<evidence type="ECO:0000313" key="4">
    <source>
        <dbReference type="Proteomes" id="UP000269001"/>
    </source>
</evidence>